<dbReference type="EMBL" id="CYZP01000021">
    <property type="protein sequence ID" value="CUO28070.1"/>
    <property type="molecule type" value="Genomic_DNA"/>
</dbReference>
<keyword evidence="2 5" id="KW-0547">Nucleotide-binding</keyword>
<dbReference type="InterPro" id="IPR045269">
    <property type="entry name" value="Atg1-like"/>
</dbReference>
<dbReference type="InterPro" id="IPR000719">
    <property type="entry name" value="Prot_kinase_dom"/>
</dbReference>
<name>A0A174DW09_9FIRM</name>
<keyword evidence="3 9" id="KW-0418">Kinase</keyword>
<evidence type="ECO:0000259" key="8">
    <source>
        <dbReference type="PROSITE" id="PS50011"/>
    </source>
</evidence>
<dbReference type="GO" id="GO:0005829">
    <property type="term" value="C:cytosol"/>
    <property type="evidence" value="ECO:0007669"/>
    <property type="project" value="TreeGrafter"/>
</dbReference>
<dbReference type="AlphaFoldDB" id="A0A174DW09"/>
<evidence type="ECO:0000256" key="6">
    <source>
        <dbReference type="SAM" id="MobiDB-lite"/>
    </source>
</evidence>
<dbReference type="GO" id="GO:0005524">
    <property type="term" value="F:ATP binding"/>
    <property type="evidence" value="ECO:0007669"/>
    <property type="project" value="UniProtKB-UniRule"/>
</dbReference>
<evidence type="ECO:0000256" key="7">
    <source>
        <dbReference type="SAM" id="Phobius"/>
    </source>
</evidence>
<evidence type="ECO:0000313" key="10">
    <source>
        <dbReference type="Proteomes" id="UP000095645"/>
    </source>
</evidence>
<organism evidence="9 10">
    <name type="scientific">Blautia obeum</name>
    <dbReference type="NCBI Taxonomy" id="40520"/>
    <lineage>
        <taxon>Bacteria</taxon>
        <taxon>Bacillati</taxon>
        <taxon>Bacillota</taxon>
        <taxon>Clostridia</taxon>
        <taxon>Lachnospirales</taxon>
        <taxon>Lachnospiraceae</taxon>
        <taxon>Blautia</taxon>
    </lineage>
</organism>
<keyword evidence="7" id="KW-0812">Transmembrane</keyword>
<feature type="domain" description="Protein kinase" evidence="8">
    <location>
        <begin position="13"/>
        <end position="298"/>
    </location>
</feature>
<keyword evidence="1 9" id="KW-0808">Transferase</keyword>
<dbReference type="InterPro" id="IPR008271">
    <property type="entry name" value="Ser/Thr_kinase_AS"/>
</dbReference>
<feature type="transmembrane region" description="Helical" evidence="7">
    <location>
        <begin position="431"/>
        <end position="453"/>
    </location>
</feature>
<dbReference type="Gene3D" id="3.30.200.20">
    <property type="entry name" value="Phosphorylase Kinase, domain 1"/>
    <property type="match status" value="1"/>
</dbReference>
<feature type="binding site" evidence="5">
    <location>
        <position position="44"/>
    </location>
    <ligand>
        <name>ATP</name>
        <dbReference type="ChEBI" id="CHEBI:30616"/>
    </ligand>
</feature>
<evidence type="ECO:0000256" key="3">
    <source>
        <dbReference type="ARBA" id="ARBA00022777"/>
    </source>
</evidence>
<evidence type="ECO:0000256" key="4">
    <source>
        <dbReference type="ARBA" id="ARBA00022840"/>
    </source>
</evidence>
<dbReference type="InterPro" id="IPR017441">
    <property type="entry name" value="Protein_kinase_ATP_BS"/>
</dbReference>
<proteinExistence type="predicted"/>
<feature type="region of interest" description="Disordered" evidence="6">
    <location>
        <begin position="334"/>
        <end position="386"/>
    </location>
</feature>
<evidence type="ECO:0000313" key="9">
    <source>
        <dbReference type="EMBL" id="CUO28070.1"/>
    </source>
</evidence>
<accession>A0A174DW09</accession>
<keyword evidence="7" id="KW-1133">Transmembrane helix</keyword>
<gene>
    <name evidence="9" type="primary">pknB</name>
    <name evidence="9" type="ORF">ERS852476_02385</name>
</gene>
<dbReference type="InterPro" id="IPR011009">
    <property type="entry name" value="Kinase-like_dom_sf"/>
</dbReference>
<dbReference type="PANTHER" id="PTHR24348:SF22">
    <property type="entry name" value="NON-SPECIFIC SERINE_THREONINE PROTEIN KINASE"/>
    <property type="match status" value="1"/>
</dbReference>
<dbReference type="GO" id="GO:0034045">
    <property type="term" value="C:phagophore assembly site membrane"/>
    <property type="evidence" value="ECO:0007669"/>
    <property type="project" value="TreeGrafter"/>
</dbReference>
<evidence type="ECO:0000256" key="1">
    <source>
        <dbReference type="ARBA" id="ARBA00022679"/>
    </source>
</evidence>
<feature type="compositionally biased region" description="Polar residues" evidence="6">
    <location>
        <begin position="334"/>
        <end position="361"/>
    </location>
</feature>
<sequence>MDKELPVSAWPEWKIIEKIGEGSFGKVYKAQRTERGKSFYSAIKIINIPGSQSELNSVRSETGDEQSTRQYFQNLVEECIQEISTMEYFRGNSYIVSVEDFKVMEYLDVIGWEISIRMEYLTSFMDYCAEKQLTEKEVIKLGMDLSKALEYCRKLKIIHRDIKPENIFVSRFGDFKLGDFGIARELERTMSGFSKKGTYSYMAPEMYKGEKYDSRVDIYSLGIVLYRLMNHNRLPFMSLEKQFITYRDKENALNKRVAGEQMSAPVDAGTQFARIIMKACAYDPALRYQTPEELYSVLDDLKNGRSGRIRQLQNGVQKAGTDKTESYSAIAQNGRAAQNVTSDAENVRKSTVQNTSVQNTRGNKKTSDFQNAAKRKRAVNNVSESSFTDKETMSVVAEQKIQPQETPSETVAIRSARAVEARKRRRRKKQLLRRALLAIVAGTAILMMAAVYYRVSTDHAQEGQEDNPIAILDDEKYSSTKSGSKDFSKALDTIKEQATTITDNLNSYDWVGTEGTVLRYLRRVKTTQQADGNLDIESECMKALVYPAESGDGVYEEYFYWGEKLFFAYIWYDETSEYYYYNDGELIRWIDSNGKCHDNEKDNEEFVKRGEKYWNNSLKALKGEGTKTDNGNVSD</sequence>
<dbReference type="PROSITE" id="PS50011">
    <property type="entry name" value="PROTEIN_KINASE_DOM"/>
    <property type="match status" value="1"/>
</dbReference>
<keyword evidence="7" id="KW-0472">Membrane</keyword>
<dbReference type="CDD" id="cd14014">
    <property type="entry name" value="STKc_PknB_like"/>
    <property type="match status" value="1"/>
</dbReference>
<dbReference type="EC" id="2.7.11.1" evidence="9"/>
<evidence type="ECO:0000256" key="5">
    <source>
        <dbReference type="PROSITE-ProRule" id="PRU10141"/>
    </source>
</evidence>
<dbReference type="GO" id="GO:0004674">
    <property type="term" value="F:protein serine/threonine kinase activity"/>
    <property type="evidence" value="ECO:0007669"/>
    <property type="project" value="UniProtKB-EC"/>
</dbReference>
<dbReference type="GO" id="GO:0042594">
    <property type="term" value="P:response to starvation"/>
    <property type="evidence" value="ECO:0007669"/>
    <property type="project" value="TreeGrafter"/>
</dbReference>
<dbReference type="Proteomes" id="UP000095645">
    <property type="component" value="Unassembled WGS sequence"/>
</dbReference>
<evidence type="ECO:0000256" key="2">
    <source>
        <dbReference type="ARBA" id="ARBA00022741"/>
    </source>
</evidence>
<dbReference type="SMART" id="SM00220">
    <property type="entry name" value="S_TKc"/>
    <property type="match status" value="1"/>
</dbReference>
<dbReference type="Gene3D" id="1.10.510.10">
    <property type="entry name" value="Transferase(Phosphotransferase) domain 1"/>
    <property type="match status" value="1"/>
</dbReference>
<dbReference type="SUPFAM" id="SSF56112">
    <property type="entry name" value="Protein kinase-like (PK-like)"/>
    <property type="match status" value="1"/>
</dbReference>
<dbReference type="PANTHER" id="PTHR24348">
    <property type="entry name" value="SERINE/THREONINE-PROTEIN KINASE UNC-51-RELATED"/>
    <property type="match status" value="1"/>
</dbReference>
<reference evidence="9 10" key="1">
    <citation type="submission" date="2015-09" db="EMBL/GenBank/DDBJ databases">
        <authorList>
            <consortium name="Pathogen Informatics"/>
        </authorList>
    </citation>
    <scope>NUCLEOTIDE SEQUENCE [LARGE SCALE GENOMIC DNA]</scope>
    <source>
        <strain evidence="9 10">2789STDY5834861</strain>
    </source>
</reference>
<protein>
    <submittedName>
        <fullName evidence="9">Serine/threonine-protein kinase pknB</fullName>
        <ecNumber evidence="9">2.7.11.1</ecNumber>
    </submittedName>
</protein>
<dbReference type="PROSITE" id="PS00107">
    <property type="entry name" value="PROTEIN_KINASE_ATP"/>
    <property type="match status" value="1"/>
</dbReference>
<dbReference type="GO" id="GO:0005776">
    <property type="term" value="C:autophagosome"/>
    <property type="evidence" value="ECO:0007669"/>
    <property type="project" value="TreeGrafter"/>
</dbReference>
<dbReference type="PROSITE" id="PS00108">
    <property type="entry name" value="PROTEIN_KINASE_ST"/>
    <property type="match status" value="1"/>
</dbReference>
<dbReference type="RefSeq" id="WP_055058312.1">
    <property type="nucleotide sequence ID" value="NZ_CYZP01000021.1"/>
</dbReference>
<keyword evidence="4 5" id="KW-0067">ATP-binding</keyword>
<dbReference type="Pfam" id="PF00069">
    <property type="entry name" value="Pkinase"/>
    <property type="match status" value="1"/>
</dbReference>